<evidence type="ECO:0000313" key="2">
    <source>
        <dbReference type="EMBL" id="MQU42919.1"/>
    </source>
</evidence>
<evidence type="ECO:0000259" key="1">
    <source>
        <dbReference type="Pfam" id="PF01425"/>
    </source>
</evidence>
<dbReference type="EMBL" id="WIVV01000038">
    <property type="protein sequence ID" value="MQU42919.1"/>
    <property type="molecule type" value="Genomic_DNA"/>
</dbReference>
<dbReference type="PANTHER" id="PTHR11895:SF170">
    <property type="entry name" value="AMIDASE"/>
    <property type="match status" value="1"/>
</dbReference>
<dbReference type="NCBIfam" id="NF005565">
    <property type="entry name" value="PRK07235.1"/>
    <property type="match status" value="1"/>
</dbReference>
<dbReference type="Pfam" id="PF01425">
    <property type="entry name" value="Amidase"/>
    <property type="match status" value="1"/>
</dbReference>
<organism evidence="2 3">
    <name type="scientific">Pseudomonas helleri</name>
    <dbReference type="NCBI Taxonomy" id="1608996"/>
    <lineage>
        <taxon>Bacteria</taxon>
        <taxon>Pseudomonadati</taxon>
        <taxon>Pseudomonadota</taxon>
        <taxon>Gammaproteobacteria</taxon>
        <taxon>Pseudomonadales</taxon>
        <taxon>Pseudomonadaceae</taxon>
        <taxon>Pseudomonas</taxon>
    </lineage>
</organism>
<sequence length="527" mass="56864">MFGKVNPRGRLSIITITKEYFMTLRRPSRSDILNISESTHVHLTEHELSVVEQMIADNLVHYDVLDQIPEVIQTNVAAIRIPGSRPTREHDPFNAIVRTCDVRSAAPIEGSLSGMKIGVKDTICVAGIPTTCGSKLLYDYVPDVDAPIVSRIINAGGHITAMLNTDDFAFSGAGHTSTYGPGLNPRNAKHVAGGSSCGSAIAVATGQVDIAIGGDQGGSIRIPASWSGIVGHKPTHGLVPYSGIAGYDLTLDHIGPMAKNVESVALMLSAIAGKDEAWSDPRQPDSIEKVDYTAALSGSLRGLRIAVVEEGFNTPWSMPQVNEAVREAIKLLEHLGATVQSISVPEHNHVVPIWNSIATEGGIDTFFHGLNAYGTKAWYNTRQMSAMSKAIKSNASDFSPTAKVSVMVAHYMKEQYHGVYYGRARNLARQLTTVYDEVFKRFDLVVMPTTPQTAHEVPPMPEVDRAAHISQALNMLCNTAAFNLTGHPSISVPCKDVVGLPVGLMFTGRYFDDATVLRAAHAYQIAQ</sequence>
<dbReference type="Proteomes" id="UP000466863">
    <property type="component" value="Unassembled WGS sequence"/>
</dbReference>
<dbReference type="SUPFAM" id="SSF75304">
    <property type="entry name" value="Amidase signature (AS) enzymes"/>
    <property type="match status" value="1"/>
</dbReference>
<dbReference type="InterPro" id="IPR000120">
    <property type="entry name" value="Amidase"/>
</dbReference>
<protein>
    <submittedName>
        <fullName evidence="2">Amidase</fullName>
        <ecNumber evidence="2">3.5.1.4</ecNumber>
    </submittedName>
</protein>
<dbReference type="AlphaFoldDB" id="A0A6I1WNX9"/>
<keyword evidence="2" id="KW-0378">Hydrolase</keyword>
<evidence type="ECO:0000313" key="3">
    <source>
        <dbReference type="Proteomes" id="UP000466863"/>
    </source>
</evidence>
<dbReference type="PANTHER" id="PTHR11895">
    <property type="entry name" value="TRANSAMIDASE"/>
    <property type="match status" value="1"/>
</dbReference>
<dbReference type="EC" id="3.5.1.4" evidence="2"/>
<dbReference type="GO" id="GO:0004040">
    <property type="term" value="F:amidase activity"/>
    <property type="evidence" value="ECO:0007669"/>
    <property type="project" value="UniProtKB-EC"/>
</dbReference>
<accession>A0A6I1WNX9</accession>
<proteinExistence type="predicted"/>
<comment type="caution">
    <text evidence="2">The sequence shown here is derived from an EMBL/GenBank/DDBJ whole genome shotgun (WGS) entry which is preliminary data.</text>
</comment>
<gene>
    <name evidence="2" type="ORF">GHO28_10420</name>
</gene>
<name>A0A6I1WNX9_9PSED</name>
<dbReference type="InterPro" id="IPR036928">
    <property type="entry name" value="AS_sf"/>
</dbReference>
<dbReference type="Gene3D" id="3.90.1300.10">
    <property type="entry name" value="Amidase signature (AS) domain"/>
    <property type="match status" value="1"/>
</dbReference>
<feature type="domain" description="Amidase" evidence="1">
    <location>
        <begin position="103"/>
        <end position="517"/>
    </location>
</feature>
<reference evidence="2 3" key="1">
    <citation type="submission" date="2019-10" db="EMBL/GenBank/DDBJ databases">
        <title>Evaluation of single-gene subtyping targets for Pseudomonas.</title>
        <authorList>
            <person name="Reichler S.J."/>
            <person name="Orsi R.H."/>
            <person name="Wiedmann M."/>
            <person name="Martin N.H."/>
            <person name="Murphy S.I."/>
        </authorList>
    </citation>
    <scope>NUCLEOTIDE SEQUENCE [LARGE SCALE GENOMIC DNA]</scope>
    <source>
        <strain evidence="2 3">FSL R10-1876</strain>
    </source>
</reference>
<dbReference type="InterPro" id="IPR023631">
    <property type="entry name" value="Amidase_dom"/>
</dbReference>